<protein>
    <submittedName>
        <fullName evidence="1">Uncharacterized protein</fullName>
    </submittedName>
</protein>
<keyword evidence="2" id="KW-1185">Reference proteome</keyword>
<dbReference type="AlphaFoldDB" id="A0A4S2LXD9"/>
<gene>
    <name evidence="1" type="ORF">CRM22_005576</name>
</gene>
<sequence length="83" mass="9584">MLVIVDSITTHIRRYSINAYEDTGTARYQSLVTDQLNLSQHWSRLGCTSFFRLCCENAVQEYQVIRLCHRGALPWLVALLLNP</sequence>
<dbReference type="Proteomes" id="UP000308267">
    <property type="component" value="Unassembled WGS sequence"/>
</dbReference>
<name>A0A4S2LXD9_OPIFE</name>
<evidence type="ECO:0000313" key="1">
    <source>
        <dbReference type="EMBL" id="TGZ66008.1"/>
    </source>
</evidence>
<reference evidence="1 2" key="1">
    <citation type="journal article" date="2019" name="BMC Genomics">
        <title>New insights from Opisthorchis felineus genome: update on genomics of the epidemiologically important liver flukes.</title>
        <authorList>
            <person name="Ershov N.I."/>
            <person name="Mordvinov V.A."/>
            <person name="Prokhortchouk E.B."/>
            <person name="Pakharukova M.Y."/>
            <person name="Gunbin K.V."/>
            <person name="Ustyantsev K."/>
            <person name="Genaev M.A."/>
            <person name="Blinov A.G."/>
            <person name="Mazur A."/>
            <person name="Boulygina E."/>
            <person name="Tsygankova S."/>
            <person name="Khrameeva E."/>
            <person name="Chekanov N."/>
            <person name="Fan G."/>
            <person name="Xiao A."/>
            <person name="Zhang H."/>
            <person name="Xu X."/>
            <person name="Yang H."/>
            <person name="Solovyev V."/>
            <person name="Lee S.M."/>
            <person name="Liu X."/>
            <person name="Afonnikov D.A."/>
            <person name="Skryabin K.G."/>
        </authorList>
    </citation>
    <scope>NUCLEOTIDE SEQUENCE [LARGE SCALE GENOMIC DNA]</scope>
    <source>
        <strain evidence="1">AK-0245</strain>
        <tissue evidence="1">Whole organism</tissue>
    </source>
</reference>
<proteinExistence type="predicted"/>
<comment type="caution">
    <text evidence="1">The sequence shown here is derived from an EMBL/GenBank/DDBJ whole genome shotgun (WGS) entry which is preliminary data.</text>
</comment>
<accession>A0A4S2LXD9</accession>
<organism evidence="1 2">
    <name type="scientific">Opisthorchis felineus</name>
    <dbReference type="NCBI Taxonomy" id="147828"/>
    <lineage>
        <taxon>Eukaryota</taxon>
        <taxon>Metazoa</taxon>
        <taxon>Spiralia</taxon>
        <taxon>Lophotrochozoa</taxon>
        <taxon>Platyhelminthes</taxon>
        <taxon>Trematoda</taxon>
        <taxon>Digenea</taxon>
        <taxon>Opisthorchiida</taxon>
        <taxon>Opisthorchiata</taxon>
        <taxon>Opisthorchiidae</taxon>
        <taxon>Opisthorchis</taxon>
    </lineage>
</organism>
<dbReference type="EMBL" id="SJOL01006470">
    <property type="protein sequence ID" value="TGZ66008.1"/>
    <property type="molecule type" value="Genomic_DNA"/>
</dbReference>
<evidence type="ECO:0000313" key="2">
    <source>
        <dbReference type="Proteomes" id="UP000308267"/>
    </source>
</evidence>